<sequence length="227" mass="26319">MTNHRKRSNPGSSARLASRTIALAEDISRLRAREVDPVQAAYLNHIRQTNLDVAEVLGLSSSRARAYKTTVDNFSEKKHSTDFETQSSERDKRVARSDSEDDRRRPGFDYKGRKYREESSRNRRSYHTYSDRRSYAETSQDKPDKEVLKGRPDLDQKPKRIFTEAQKEKRKLKKKAKRQSVRALGQTDKVESDPIAVETPVELPSQTVSQNQELMDIDYNEQIVWSD</sequence>
<dbReference type="AlphaFoldDB" id="A0AAV9VKT4"/>
<evidence type="ECO:0000256" key="1">
    <source>
        <dbReference type="SAM" id="MobiDB-lite"/>
    </source>
</evidence>
<reference evidence="2 3" key="1">
    <citation type="submission" date="2019-10" db="EMBL/GenBank/DDBJ databases">
        <authorList>
            <person name="Palmer J.M."/>
        </authorList>
    </citation>
    <scope>NUCLEOTIDE SEQUENCE [LARGE SCALE GENOMIC DNA]</scope>
    <source>
        <strain evidence="2 3">TWF730</strain>
    </source>
</reference>
<evidence type="ECO:0000313" key="2">
    <source>
        <dbReference type="EMBL" id="KAK6362183.1"/>
    </source>
</evidence>
<organism evidence="2 3">
    <name type="scientific">Orbilia blumenaviensis</name>
    <dbReference type="NCBI Taxonomy" id="1796055"/>
    <lineage>
        <taxon>Eukaryota</taxon>
        <taxon>Fungi</taxon>
        <taxon>Dikarya</taxon>
        <taxon>Ascomycota</taxon>
        <taxon>Pezizomycotina</taxon>
        <taxon>Orbiliomycetes</taxon>
        <taxon>Orbiliales</taxon>
        <taxon>Orbiliaceae</taxon>
        <taxon>Orbilia</taxon>
    </lineage>
</organism>
<feature type="compositionally biased region" description="Basic and acidic residues" evidence="1">
    <location>
        <begin position="129"/>
        <end position="167"/>
    </location>
</feature>
<feature type="region of interest" description="Disordered" evidence="1">
    <location>
        <begin position="76"/>
        <end position="193"/>
    </location>
</feature>
<comment type="caution">
    <text evidence="2">The sequence shown here is derived from an EMBL/GenBank/DDBJ whole genome shotgun (WGS) entry which is preliminary data.</text>
</comment>
<feature type="compositionally biased region" description="Basic and acidic residues" evidence="1">
    <location>
        <begin position="76"/>
        <end position="121"/>
    </location>
</feature>
<dbReference type="EMBL" id="JAVHNS010000002">
    <property type="protein sequence ID" value="KAK6362183.1"/>
    <property type="molecule type" value="Genomic_DNA"/>
</dbReference>
<accession>A0AAV9VKT4</accession>
<proteinExistence type="predicted"/>
<dbReference type="Proteomes" id="UP001373714">
    <property type="component" value="Unassembled WGS sequence"/>
</dbReference>
<name>A0AAV9VKT4_9PEZI</name>
<keyword evidence="3" id="KW-1185">Reference proteome</keyword>
<evidence type="ECO:0000313" key="3">
    <source>
        <dbReference type="Proteomes" id="UP001373714"/>
    </source>
</evidence>
<protein>
    <submittedName>
        <fullName evidence="2">Uncharacterized protein</fullName>
    </submittedName>
</protein>
<gene>
    <name evidence="2" type="ORF">TWF730_005879</name>
</gene>
<feature type="compositionally biased region" description="Basic residues" evidence="1">
    <location>
        <begin position="168"/>
        <end position="180"/>
    </location>
</feature>